<gene>
    <name evidence="8" type="ordered locus">RLO149_c032290</name>
</gene>
<dbReference type="KEGG" id="rli:RLO149_c032290"/>
<keyword evidence="9" id="KW-1185">Reference proteome</keyword>
<protein>
    <submittedName>
        <fullName evidence="8">MFS-type transporter</fullName>
    </submittedName>
</protein>
<evidence type="ECO:0000256" key="4">
    <source>
        <dbReference type="ARBA" id="ARBA00022989"/>
    </source>
</evidence>
<feature type="transmembrane region" description="Helical" evidence="6">
    <location>
        <begin position="328"/>
        <end position="348"/>
    </location>
</feature>
<feature type="transmembrane region" description="Helical" evidence="6">
    <location>
        <begin position="246"/>
        <end position="267"/>
    </location>
</feature>
<feature type="transmembrane region" description="Helical" evidence="6">
    <location>
        <begin position="298"/>
        <end position="316"/>
    </location>
</feature>
<feature type="transmembrane region" description="Helical" evidence="6">
    <location>
        <begin position="7"/>
        <end position="26"/>
    </location>
</feature>
<dbReference type="AlphaFoldDB" id="F7ZKH1"/>
<evidence type="ECO:0000313" key="9">
    <source>
        <dbReference type="Proteomes" id="UP000001353"/>
    </source>
</evidence>
<dbReference type="InterPro" id="IPR011701">
    <property type="entry name" value="MFS"/>
</dbReference>
<feature type="domain" description="Major facilitator superfamily (MFS) profile" evidence="7">
    <location>
        <begin position="10"/>
        <end position="383"/>
    </location>
</feature>
<feature type="transmembrane region" description="Helical" evidence="6">
    <location>
        <begin position="213"/>
        <end position="234"/>
    </location>
</feature>
<evidence type="ECO:0000256" key="1">
    <source>
        <dbReference type="ARBA" id="ARBA00004651"/>
    </source>
</evidence>
<evidence type="ECO:0000256" key="6">
    <source>
        <dbReference type="SAM" id="Phobius"/>
    </source>
</evidence>
<feature type="transmembrane region" description="Helical" evidence="6">
    <location>
        <begin position="75"/>
        <end position="93"/>
    </location>
</feature>
<dbReference type="GO" id="GO:0005886">
    <property type="term" value="C:plasma membrane"/>
    <property type="evidence" value="ECO:0007669"/>
    <property type="project" value="UniProtKB-SubCell"/>
</dbReference>
<feature type="transmembrane region" description="Helical" evidence="6">
    <location>
        <begin position="105"/>
        <end position="123"/>
    </location>
</feature>
<dbReference type="OrthoDB" id="6095882at2"/>
<feature type="transmembrane region" description="Helical" evidence="6">
    <location>
        <begin position="274"/>
        <end position="292"/>
    </location>
</feature>
<dbReference type="Pfam" id="PF07690">
    <property type="entry name" value="MFS_1"/>
    <property type="match status" value="1"/>
</dbReference>
<accession>F7ZKH1</accession>
<feature type="transmembrane region" description="Helical" evidence="6">
    <location>
        <begin position="46"/>
        <end position="68"/>
    </location>
</feature>
<evidence type="ECO:0000256" key="5">
    <source>
        <dbReference type="ARBA" id="ARBA00023136"/>
    </source>
</evidence>
<name>F7ZKH1_ROSLO</name>
<dbReference type="PANTHER" id="PTHR43124:SF3">
    <property type="entry name" value="CHLORAMPHENICOL EFFLUX PUMP RV0191"/>
    <property type="match status" value="1"/>
</dbReference>
<dbReference type="eggNOG" id="COG2814">
    <property type="taxonomic scope" value="Bacteria"/>
</dbReference>
<keyword evidence="5 6" id="KW-0472">Membrane</keyword>
<dbReference type="InterPro" id="IPR050189">
    <property type="entry name" value="MFS_Efflux_Transporters"/>
</dbReference>
<dbReference type="EMBL" id="CP002623">
    <property type="protein sequence ID" value="AEI95185.1"/>
    <property type="molecule type" value="Genomic_DNA"/>
</dbReference>
<dbReference type="InterPro" id="IPR020846">
    <property type="entry name" value="MFS_dom"/>
</dbReference>
<proteinExistence type="predicted"/>
<keyword evidence="4 6" id="KW-1133">Transmembrane helix</keyword>
<dbReference type="HOGENOM" id="CLU_001265_63_1_5"/>
<dbReference type="RefSeq" id="WP_013963095.1">
    <property type="nucleotide sequence ID" value="NC_015730.1"/>
</dbReference>
<feature type="transmembrane region" description="Helical" evidence="6">
    <location>
        <begin position="360"/>
        <end position="380"/>
    </location>
</feature>
<dbReference type="Proteomes" id="UP000001353">
    <property type="component" value="Chromosome"/>
</dbReference>
<feature type="transmembrane region" description="Helical" evidence="6">
    <location>
        <begin position="160"/>
        <end position="184"/>
    </location>
</feature>
<evidence type="ECO:0000256" key="2">
    <source>
        <dbReference type="ARBA" id="ARBA00022475"/>
    </source>
</evidence>
<dbReference type="SUPFAM" id="SSF103473">
    <property type="entry name" value="MFS general substrate transporter"/>
    <property type="match status" value="1"/>
</dbReference>
<feature type="transmembrane region" description="Helical" evidence="6">
    <location>
        <begin position="135"/>
        <end position="154"/>
    </location>
</feature>
<dbReference type="InterPro" id="IPR036259">
    <property type="entry name" value="MFS_trans_sf"/>
</dbReference>
<dbReference type="Gene3D" id="1.20.1250.20">
    <property type="entry name" value="MFS general substrate transporter like domains"/>
    <property type="match status" value="1"/>
</dbReference>
<keyword evidence="2" id="KW-1003">Cell membrane</keyword>
<keyword evidence="3 6" id="KW-0812">Transmembrane</keyword>
<dbReference type="PROSITE" id="PS50850">
    <property type="entry name" value="MFS"/>
    <property type="match status" value="1"/>
</dbReference>
<dbReference type="GO" id="GO:0022857">
    <property type="term" value="F:transmembrane transporter activity"/>
    <property type="evidence" value="ECO:0007669"/>
    <property type="project" value="InterPro"/>
</dbReference>
<dbReference type="PANTHER" id="PTHR43124">
    <property type="entry name" value="PURINE EFFLUX PUMP PBUE"/>
    <property type="match status" value="1"/>
</dbReference>
<comment type="subcellular location">
    <subcellularLocation>
        <location evidence="1">Cell membrane</location>
        <topology evidence="1">Multi-pass membrane protein</topology>
    </subcellularLocation>
</comment>
<dbReference type="STRING" id="391595.RLO149_c032290"/>
<dbReference type="CDD" id="cd06174">
    <property type="entry name" value="MFS"/>
    <property type="match status" value="1"/>
</dbReference>
<evidence type="ECO:0000256" key="3">
    <source>
        <dbReference type="ARBA" id="ARBA00022692"/>
    </source>
</evidence>
<evidence type="ECO:0000259" key="7">
    <source>
        <dbReference type="PROSITE" id="PS50850"/>
    </source>
</evidence>
<sequence>MAGVSNKIALIIALWVAGILAGGQFAKVSVIFPEFRSLYPEQTDQIAWLLTLVSVVGAIFGGAAASLANRFGLRHVLIASLIAAGGLSCWQSTYPSFALMAASRVIEGITHLGIVVTAPALMAEISSERWRGTSMALWGTFFGVSFAAFGWFGIPFVDEFGISGLLQLHGVSLFVVATLIWFLLRTHNVSDSSGSGSHPKHMSAFLAFQDARVIWPGVGWLFYTLTFLALLTILPSQLSEELRPQLTTAMSLVGIAAGLIILPIALIRFKATTLVFAGFLLAGITAAIGVWIDPTMHAIMLFAILGLIQSGTFAAVAQLNHTTNARTLGYGVMAQTGNLGNLIGTPLLLSVLETSGHGTLLFTTSAIYGVGFFTLLYVAARIQDVERQG</sequence>
<evidence type="ECO:0000313" key="8">
    <source>
        <dbReference type="EMBL" id="AEI95185.1"/>
    </source>
</evidence>
<organism evidence="8 9">
    <name type="scientific">Roseobacter litoralis (strain ATCC 49566 / DSM 6996 / JCM 21268 / NBRC 15278 / OCh 149)</name>
    <dbReference type="NCBI Taxonomy" id="391595"/>
    <lineage>
        <taxon>Bacteria</taxon>
        <taxon>Pseudomonadati</taxon>
        <taxon>Pseudomonadota</taxon>
        <taxon>Alphaproteobacteria</taxon>
        <taxon>Rhodobacterales</taxon>
        <taxon>Roseobacteraceae</taxon>
        <taxon>Roseobacter</taxon>
    </lineage>
</organism>
<reference evidence="8 9" key="1">
    <citation type="journal article" date="2011" name="BMC Genomics">
        <title>Comparative genome analysis and genome-guided physiological analysis of Roseobacter litoralis.</title>
        <authorList>
            <person name="Kalhoefer D."/>
            <person name="Thole S."/>
            <person name="Voget S."/>
            <person name="Lehmann R."/>
            <person name="Liesegang H."/>
            <person name="Wollher A."/>
            <person name="Daniel R."/>
            <person name="Simon M."/>
            <person name="Brinkhoff T."/>
        </authorList>
    </citation>
    <scope>NUCLEOTIDE SEQUENCE [LARGE SCALE GENOMIC DNA]</scope>
    <source>
        <strain evidence="9">ATCC 49566 / DSM 6996 / JCM 21268 / NBRC 15278 / OCh 149</strain>
    </source>
</reference>